<proteinExistence type="predicted"/>
<dbReference type="EMBL" id="CP002770">
    <property type="protein sequence ID" value="AEG14600.1"/>
    <property type="molecule type" value="Genomic_DNA"/>
</dbReference>
<evidence type="ECO:0000313" key="3">
    <source>
        <dbReference type="Proteomes" id="UP000009229"/>
    </source>
</evidence>
<dbReference type="SUPFAM" id="SSF50891">
    <property type="entry name" value="Cyclophilin-like"/>
    <property type="match status" value="1"/>
</dbReference>
<keyword evidence="3" id="KW-1185">Reference proteome</keyword>
<evidence type="ECO:0000259" key="1">
    <source>
        <dbReference type="Pfam" id="PF04126"/>
    </source>
</evidence>
<evidence type="ECO:0000313" key="2">
    <source>
        <dbReference type="EMBL" id="AEG14600.1"/>
    </source>
</evidence>
<dbReference type="Pfam" id="PF04126">
    <property type="entry name" value="Cyclophil_like"/>
    <property type="match status" value="1"/>
</dbReference>
<accession>A0AAU8PBE2</accession>
<sequence>MKVTIRSGNFSWPALIYDTPTGRLIQEALPIKGRANRWGEEIYFSIPVNAPLEGGASDLVSRGDLGYWPAGNAFCIFFGPTPISEGEEIRAASPVNVFGRIEGDLEDLRQVKDGAEVIIEKNN</sequence>
<protein>
    <recommendedName>
        <fullName evidence="1">Cyclophilin TM1367-like domain-containing protein</fullName>
    </recommendedName>
</protein>
<dbReference type="Gene3D" id="2.40.100.20">
    <property type="match status" value="1"/>
</dbReference>
<dbReference type="Proteomes" id="UP000009229">
    <property type="component" value="Chromosome"/>
</dbReference>
<dbReference type="RefSeq" id="WP_013822115.1">
    <property type="nucleotide sequence ID" value="NC_015573.1"/>
</dbReference>
<dbReference type="InterPro" id="IPR025658">
    <property type="entry name" value="Cyclophilin_TM1367"/>
</dbReference>
<feature type="domain" description="Cyclophilin TM1367-like" evidence="1">
    <location>
        <begin position="1"/>
        <end position="120"/>
    </location>
</feature>
<organism evidence="2 3">
    <name type="scientific">Desulfofundulus kuznetsovii (strain DSM 6115 / VKM B-1805 / 17)</name>
    <name type="common">Desulfotomaculum kuznetsovii</name>
    <dbReference type="NCBI Taxonomy" id="760568"/>
    <lineage>
        <taxon>Bacteria</taxon>
        <taxon>Bacillati</taxon>
        <taxon>Bacillota</taxon>
        <taxon>Clostridia</taxon>
        <taxon>Eubacteriales</taxon>
        <taxon>Peptococcaceae</taxon>
        <taxon>Desulfofundulus</taxon>
    </lineage>
</organism>
<dbReference type="AlphaFoldDB" id="A0AAU8PBE2"/>
<name>A0AAU8PBE2_DESK7</name>
<gene>
    <name evidence="2" type="ordered locus">Desku_1007</name>
</gene>
<reference evidence="3" key="1">
    <citation type="submission" date="2011-05" db="EMBL/GenBank/DDBJ databases">
        <title>Complete sequence of Desulfotomaculum kuznetsovii DSM 6115.</title>
        <authorList>
            <person name="Lucas S."/>
            <person name="Han J."/>
            <person name="Lapidus A."/>
            <person name="Cheng J.-F."/>
            <person name="Goodwin L."/>
            <person name="Pitluck S."/>
            <person name="Peters L."/>
            <person name="Mikhailova N."/>
            <person name="Lu M."/>
            <person name="Saunders E."/>
            <person name="Han C."/>
            <person name="Tapia R."/>
            <person name="Land M."/>
            <person name="Hauser L."/>
            <person name="Kyrpides N."/>
            <person name="Ivanova N."/>
            <person name="Pagani I."/>
            <person name="Nazina T."/>
            <person name="Ivanova A."/>
            <person name="Parshina S."/>
            <person name="Kuever J."/>
            <person name="Muyzer G."/>
            <person name="Plugge C."/>
            <person name="Stams A."/>
            <person name="Woyke T."/>
        </authorList>
    </citation>
    <scope>NUCLEOTIDE SEQUENCE [LARGE SCALE GENOMIC DNA]</scope>
    <source>
        <strain evidence="3">DSM 6115 / VKM B-1805 / 17</strain>
    </source>
</reference>
<dbReference type="KEGG" id="dku:Desku_1007"/>
<dbReference type="InterPro" id="IPR029000">
    <property type="entry name" value="Cyclophilin-like_dom_sf"/>
</dbReference>